<dbReference type="PATRIC" id="fig|261654.4.peg.4009"/>
<dbReference type="AlphaFoldDB" id="A0A1A8ZVD6"/>
<dbReference type="STRING" id="261654.GA0070611_3946"/>
<evidence type="ECO:0008006" key="5">
    <source>
        <dbReference type="Google" id="ProtNLM"/>
    </source>
</evidence>
<gene>
    <name evidence="3" type="ORF">GA0070611_3946</name>
</gene>
<organism evidence="3 4">
    <name type="scientific">Micromonospora auratinigra</name>
    <dbReference type="NCBI Taxonomy" id="261654"/>
    <lineage>
        <taxon>Bacteria</taxon>
        <taxon>Bacillati</taxon>
        <taxon>Actinomycetota</taxon>
        <taxon>Actinomycetes</taxon>
        <taxon>Micromonosporales</taxon>
        <taxon>Micromonosporaceae</taxon>
        <taxon>Micromonospora</taxon>
    </lineage>
</organism>
<feature type="signal peptide" evidence="2">
    <location>
        <begin position="1"/>
        <end position="29"/>
    </location>
</feature>
<dbReference type="EMBL" id="LT594323">
    <property type="protein sequence ID" value="SBT48083.1"/>
    <property type="molecule type" value="Genomic_DNA"/>
</dbReference>
<keyword evidence="4" id="KW-1185">Reference proteome</keyword>
<dbReference type="Proteomes" id="UP000199385">
    <property type="component" value="Chromosome I"/>
</dbReference>
<protein>
    <recommendedName>
        <fullName evidence="5">Lipoprotein</fullName>
    </recommendedName>
</protein>
<feature type="chain" id="PRO_5038369003" description="Lipoprotein" evidence="2">
    <location>
        <begin position="30"/>
        <end position="284"/>
    </location>
</feature>
<dbReference type="PROSITE" id="PS51257">
    <property type="entry name" value="PROKAR_LIPOPROTEIN"/>
    <property type="match status" value="1"/>
</dbReference>
<evidence type="ECO:0000313" key="4">
    <source>
        <dbReference type="Proteomes" id="UP000199385"/>
    </source>
</evidence>
<accession>A0A1A8ZVD6</accession>
<keyword evidence="2" id="KW-0732">Signal</keyword>
<dbReference type="OrthoDB" id="3389388at2"/>
<reference evidence="4" key="1">
    <citation type="submission" date="2016-06" db="EMBL/GenBank/DDBJ databases">
        <authorList>
            <person name="Varghese N."/>
            <person name="Submissions Spin"/>
        </authorList>
    </citation>
    <scope>NUCLEOTIDE SEQUENCE [LARGE SCALE GENOMIC DNA]</scope>
    <source>
        <strain evidence="4">DSM 44815</strain>
    </source>
</reference>
<evidence type="ECO:0000313" key="3">
    <source>
        <dbReference type="EMBL" id="SBT48083.1"/>
    </source>
</evidence>
<evidence type="ECO:0000256" key="2">
    <source>
        <dbReference type="SAM" id="SignalP"/>
    </source>
</evidence>
<dbReference type="RefSeq" id="WP_091666361.1">
    <property type="nucleotide sequence ID" value="NZ_LT594323.1"/>
</dbReference>
<proteinExistence type="predicted"/>
<feature type="region of interest" description="Disordered" evidence="1">
    <location>
        <begin position="262"/>
        <end position="284"/>
    </location>
</feature>
<name>A0A1A8ZVD6_9ACTN</name>
<sequence length="284" mass="29227">MMQRTGAAGTIRRVATTATAVLAATTFLAGCGGTRGTDGGSDPAPAAPAAPAAASSAAADPKAVLLAAVPNEQDPAFRFSGVDGTDKITGMVDPAGKAMELSYAQKFEEDTSVSMKLSFRMIEERSWMRVRVSGIDGLQQMMKIPTRWMALDKSKIKEDPPVYEGTDPGNAAVIIGTADTVTDKGDGTYTGFADLTRGTEVADAISSVDVAALGAAAKKVPFTAVVGADGNLASLTVELPAAGKKKAGRYVVKYFDFGKAPKVAAPSGSEAQPAPEEAYELLNS</sequence>
<evidence type="ECO:0000256" key="1">
    <source>
        <dbReference type="SAM" id="MobiDB-lite"/>
    </source>
</evidence>
<dbReference type="Gene3D" id="2.50.20.20">
    <property type="match status" value="1"/>
</dbReference>